<dbReference type="AlphaFoldDB" id="A0A328PUY9"/>
<name>A0A328PUY9_9MOLU</name>
<reference evidence="2" key="1">
    <citation type="submission" date="2018-06" db="EMBL/GenBank/DDBJ databases">
        <authorList>
            <person name="Martinez Ocampo F."/>
            <person name="Quiroz Castaneda R.E."/>
            <person name="Rojas Lopez X."/>
        </authorList>
    </citation>
    <scope>NUCLEOTIDE SEQUENCE [LARGE SCALE GENOMIC DNA]</scope>
    <source>
        <strain evidence="2">INIFAP02</strain>
    </source>
</reference>
<accession>A0A328PUY9</accession>
<evidence type="ECO:0000313" key="2">
    <source>
        <dbReference type="Proteomes" id="UP000249762"/>
    </source>
</evidence>
<dbReference type="EMBL" id="QKVO01000011">
    <property type="protein sequence ID" value="RAO94919.1"/>
    <property type="molecule type" value="Genomic_DNA"/>
</dbReference>
<comment type="caution">
    <text evidence="1">The sequence shown here is derived from an EMBL/GenBank/DDBJ whole genome shotgun (WGS) entry which is preliminary data.</text>
</comment>
<gene>
    <name evidence="1" type="ORF">DNK47_02500</name>
</gene>
<evidence type="ECO:0000313" key="1">
    <source>
        <dbReference type="EMBL" id="RAO94919.1"/>
    </source>
</evidence>
<protein>
    <submittedName>
        <fullName evidence="1">Uncharacterized protein</fullName>
    </submittedName>
</protein>
<keyword evidence="2" id="KW-1185">Reference proteome</keyword>
<dbReference type="OrthoDB" id="9894916at2"/>
<proteinExistence type="predicted"/>
<sequence length="195" mass="22317">MSLATKFFVVCAGCCGLIPFFLEKERKNNSNNAETRHSIAPPSGIPLINIEDTKLTEEKNCKVIDKLSENVFWELIKEEEDYITVSCENVNIDAKEIMPNNWKGLFPKVLFKSQEFHKTGFELEIKTKTEKEGTGSFYNTFFYSKSLENDFTVGEWDKQTTVADGRLFVTINAFGRLGKTNPIYLLFPDKKTIET</sequence>
<dbReference type="Proteomes" id="UP000249762">
    <property type="component" value="Unassembled WGS sequence"/>
</dbReference>
<dbReference type="RefSeq" id="WP_112665645.1">
    <property type="nucleotide sequence ID" value="NZ_QKVO01000011.1"/>
</dbReference>
<organism evidence="1 2">
    <name type="scientific">Mycoplasma wenyonii</name>
    <dbReference type="NCBI Taxonomy" id="65123"/>
    <lineage>
        <taxon>Bacteria</taxon>
        <taxon>Bacillati</taxon>
        <taxon>Mycoplasmatota</taxon>
        <taxon>Mollicutes</taxon>
        <taxon>Mycoplasmataceae</taxon>
        <taxon>Mycoplasma</taxon>
    </lineage>
</organism>